<dbReference type="RefSeq" id="WP_069117063.1">
    <property type="nucleotide sequence ID" value="NZ_CP017015.1"/>
</dbReference>
<organism evidence="2 3">
    <name type="scientific">Spiroplasma helicoides</name>
    <dbReference type="NCBI Taxonomy" id="216938"/>
    <lineage>
        <taxon>Bacteria</taxon>
        <taxon>Bacillati</taxon>
        <taxon>Mycoplasmatota</taxon>
        <taxon>Mollicutes</taxon>
        <taxon>Entomoplasmatales</taxon>
        <taxon>Spiroplasmataceae</taxon>
        <taxon>Spiroplasma</taxon>
    </lineage>
</organism>
<dbReference type="NCBIfam" id="NF045726">
    <property type="entry name" value="XXplasma_LP"/>
    <property type="match status" value="1"/>
</dbReference>
<evidence type="ECO:0000313" key="2">
    <source>
        <dbReference type="EMBL" id="AOG60825.1"/>
    </source>
</evidence>
<keyword evidence="3" id="KW-1185">Reference proteome</keyword>
<accession>A0A1B3SLL0</accession>
<dbReference type="OrthoDB" id="390792at2"/>
<evidence type="ECO:0000313" key="3">
    <source>
        <dbReference type="Proteomes" id="UP000094378"/>
    </source>
</evidence>
<proteinExistence type="predicted"/>
<dbReference type="NCBIfam" id="NF038029">
    <property type="entry name" value="LP_plasma"/>
    <property type="match status" value="1"/>
</dbReference>
<dbReference type="InterPro" id="IPR054816">
    <property type="entry name" value="Lipoprotein_mollicutes-type_CS"/>
</dbReference>
<protein>
    <recommendedName>
        <fullName evidence="4">Lipoprotein</fullName>
    </recommendedName>
</protein>
<dbReference type="STRING" id="216938.SHELI_v1c08760"/>
<dbReference type="KEGG" id="shj:SHELI_v1c08760"/>
<dbReference type="PROSITE" id="PS51257">
    <property type="entry name" value="PROKAR_LIPOPROTEIN"/>
    <property type="match status" value="1"/>
</dbReference>
<dbReference type="EMBL" id="CP017015">
    <property type="protein sequence ID" value="AOG60825.1"/>
    <property type="molecule type" value="Genomic_DNA"/>
</dbReference>
<sequence>MKKLLSLLAATGLVASSSVVAVSCKTNDPAQKTEDTGKDTNTTTKTDLSKLTNKDLGLFSSSEETPSLSLIVEKINEKNASYGLTSSDVEFDGSATASKAKIKAKTDSQKFTGSVEVTYTYDQVKELTYADSKKESDLIAFLKDSEKVKVINDAGDAEETFTLSKDNSLVRDYSDYDDQDKEDKKLFGKLEGVPILIEDKENVVDGFDILGNLKLFFNETKSLKGSEKANGSNENQKIIEVYLPTIKGKKGEKEFSLNIIKINGVFDTSSHKLVGNPEKDKVFSKVIRTV</sequence>
<feature type="signal peptide" evidence="1">
    <location>
        <begin position="1"/>
        <end position="21"/>
    </location>
</feature>
<evidence type="ECO:0000256" key="1">
    <source>
        <dbReference type="SAM" id="SignalP"/>
    </source>
</evidence>
<dbReference type="AlphaFoldDB" id="A0A1B3SLL0"/>
<name>A0A1B3SLL0_9MOLU</name>
<evidence type="ECO:0008006" key="4">
    <source>
        <dbReference type="Google" id="ProtNLM"/>
    </source>
</evidence>
<gene>
    <name evidence="2" type="ORF">SHELI_v1c08760</name>
</gene>
<dbReference type="Proteomes" id="UP000094378">
    <property type="component" value="Chromosome"/>
</dbReference>
<reference evidence="2 3" key="1">
    <citation type="submission" date="2016-08" db="EMBL/GenBank/DDBJ databases">
        <title>Complete genome sequence of Spiroplasma helicoides TABS-2 (DSM 22551).</title>
        <authorList>
            <person name="Shen W.-Y."/>
            <person name="Lo W.-S."/>
            <person name="Lai Y.-C."/>
            <person name="Kuo C.-H."/>
        </authorList>
    </citation>
    <scope>NUCLEOTIDE SEQUENCE [LARGE SCALE GENOMIC DNA]</scope>
    <source>
        <strain evidence="2 3">TABS-2</strain>
    </source>
</reference>
<keyword evidence="1" id="KW-0732">Signal</keyword>
<feature type="chain" id="PRO_5008554043" description="Lipoprotein" evidence="1">
    <location>
        <begin position="22"/>
        <end position="290"/>
    </location>
</feature>